<reference evidence="1 2" key="1">
    <citation type="submission" date="2020-03" db="EMBL/GenBank/DDBJ databases">
        <title>Whole genome shotgun sequence of Phytohabitans flavus NBRC 107702.</title>
        <authorList>
            <person name="Komaki H."/>
            <person name="Tamura T."/>
        </authorList>
    </citation>
    <scope>NUCLEOTIDE SEQUENCE [LARGE SCALE GENOMIC DNA]</scope>
    <source>
        <strain evidence="1 2">NBRC 107702</strain>
    </source>
</reference>
<organism evidence="1 2">
    <name type="scientific">Phytohabitans flavus</name>
    <dbReference type="NCBI Taxonomy" id="1076124"/>
    <lineage>
        <taxon>Bacteria</taxon>
        <taxon>Bacillati</taxon>
        <taxon>Actinomycetota</taxon>
        <taxon>Actinomycetes</taxon>
        <taxon>Micromonosporales</taxon>
        <taxon>Micromonosporaceae</taxon>
    </lineage>
</organism>
<sequence>MVDHSWSWLCPGCIPKITRTCLIKSSRSAVGNPPDQSIDQLLYLDIPFPNPRRSEMGIFRKLAGVCVAAALATAGLAAPAQAAVPDGHGFVLWNGAATVPGSTWPAATIVTPGGSGLYRIIFPGQAARGGVVHVTAVSGGPVWCQALRWGPSGADEVVYVRCYTVGGAPVDTPFSAVFASSSPPDGLAGRYGYVHSNPAGGIISQYNSSLLANSVTPLGPPGQYHVRLPGLGTFGPVDGSVQVTAADPNIGAHCEVAKWASNPGGQDVIVLCFDGVGTPFNTWFTLSYQYERSLFGSVAPPRFFGYLWNMPPPPTPNVGPPSTNFNSQLGPGTNTATASGLGLTLVSFRALAQRPDNVQVTAFGQAGEFCNLQAGWGYSGTTVLVRNVACYTPAGARVGSGSFTSYNSEF</sequence>
<proteinExistence type="predicted"/>
<accession>A0A6F8XJI2</accession>
<dbReference type="AlphaFoldDB" id="A0A6F8XJI2"/>
<name>A0A6F8XJI2_9ACTN</name>
<evidence type="ECO:0000313" key="2">
    <source>
        <dbReference type="Proteomes" id="UP000502508"/>
    </source>
</evidence>
<dbReference type="EMBL" id="AP022870">
    <property type="protein sequence ID" value="BCB73974.1"/>
    <property type="molecule type" value="Genomic_DNA"/>
</dbReference>
<protein>
    <submittedName>
        <fullName evidence="1">Uncharacterized protein</fullName>
    </submittedName>
</protein>
<reference evidence="1 2" key="2">
    <citation type="submission" date="2020-03" db="EMBL/GenBank/DDBJ databases">
        <authorList>
            <person name="Ichikawa N."/>
            <person name="Kimura A."/>
            <person name="Kitahashi Y."/>
            <person name="Uohara A."/>
        </authorList>
    </citation>
    <scope>NUCLEOTIDE SEQUENCE [LARGE SCALE GENOMIC DNA]</scope>
    <source>
        <strain evidence="1 2">NBRC 107702</strain>
    </source>
</reference>
<keyword evidence="2" id="KW-1185">Reference proteome</keyword>
<evidence type="ECO:0000313" key="1">
    <source>
        <dbReference type="EMBL" id="BCB73974.1"/>
    </source>
</evidence>
<dbReference type="KEGG" id="pfla:Pflav_003840"/>
<gene>
    <name evidence="1" type="ORF">Pflav_003840</name>
</gene>
<dbReference type="Proteomes" id="UP000502508">
    <property type="component" value="Chromosome"/>
</dbReference>